<keyword evidence="9" id="KW-1185">Reference proteome</keyword>
<evidence type="ECO:0000256" key="3">
    <source>
        <dbReference type="ARBA" id="ARBA00022786"/>
    </source>
</evidence>
<dbReference type="Pfam" id="PF02902">
    <property type="entry name" value="Peptidase_C48"/>
    <property type="match status" value="1"/>
</dbReference>
<dbReference type="GO" id="GO:0006508">
    <property type="term" value="P:proteolysis"/>
    <property type="evidence" value="ECO:0007669"/>
    <property type="project" value="UniProtKB-KW"/>
</dbReference>
<evidence type="ECO:0000259" key="7">
    <source>
        <dbReference type="PROSITE" id="PS50600"/>
    </source>
</evidence>
<organism evidence="8 9">
    <name type="scientific">Musa balbisiana</name>
    <name type="common">Banana</name>
    <dbReference type="NCBI Taxonomy" id="52838"/>
    <lineage>
        <taxon>Eukaryota</taxon>
        <taxon>Viridiplantae</taxon>
        <taxon>Streptophyta</taxon>
        <taxon>Embryophyta</taxon>
        <taxon>Tracheophyta</taxon>
        <taxon>Spermatophyta</taxon>
        <taxon>Magnoliopsida</taxon>
        <taxon>Liliopsida</taxon>
        <taxon>Zingiberales</taxon>
        <taxon>Musaceae</taxon>
        <taxon>Musa</taxon>
    </lineage>
</organism>
<comment type="caution">
    <text evidence="8">The sequence shown here is derived from an EMBL/GenBank/DDBJ whole genome shotgun (WGS) entry which is preliminary data.</text>
</comment>
<dbReference type="FunFam" id="3.40.395.10:FF:000005">
    <property type="entry name" value="Ubiquitin-like-specific protease ESD4"/>
    <property type="match status" value="1"/>
</dbReference>
<keyword evidence="3" id="KW-0833">Ubl conjugation pathway</keyword>
<evidence type="ECO:0000256" key="4">
    <source>
        <dbReference type="ARBA" id="ARBA00022801"/>
    </source>
</evidence>
<evidence type="ECO:0000256" key="5">
    <source>
        <dbReference type="ARBA" id="ARBA00022807"/>
    </source>
</evidence>
<dbReference type="PROSITE" id="PS50600">
    <property type="entry name" value="ULP_PROTEASE"/>
    <property type="match status" value="1"/>
</dbReference>
<feature type="region of interest" description="Disordered" evidence="6">
    <location>
        <begin position="24"/>
        <end position="59"/>
    </location>
</feature>
<dbReference type="GO" id="GO:0005634">
    <property type="term" value="C:nucleus"/>
    <property type="evidence" value="ECO:0007669"/>
    <property type="project" value="TreeGrafter"/>
</dbReference>
<accession>A0A4S8JKJ5</accession>
<keyword evidence="4" id="KW-0378">Hydrolase</keyword>
<protein>
    <recommendedName>
        <fullName evidence="7">Ubiquitin-like protease family profile domain-containing protein</fullName>
    </recommendedName>
</protein>
<feature type="domain" description="Ubiquitin-like protease family profile" evidence="7">
    <location>
        <begin position="328"/>
        <end position="500"/>
    </location>
</feature>
<evidence type="ECO:0000313" key="9">
    <source>
        <dbReference type="Proteomes" id="UP000317650"/>
    </source>
</evidence>
<keyword evidence="5" id="KW-0788">Thiol protease</keyword>
<sequence length="530" mass="60567">MGALTKNRKRRLAVDLRLPFSSHPVFDVAAGPSPPSKKAKIPSPPADFRPLTPPAPVAATPAAALRQFPPAAPLPRPVHAPQRILRAFGLGSVEPSRSRLSESYLKREEGSEMENLVARFLKGKKAATFTPWRRGKREDALVRPPGSQGSEDNDGADELLGLDEYKRLVKSVQEGNSVVSDLGSVKLVFPSSPFGLSDRKIVSQKLEETPNLRVANTKVEDAGKLVSEWTPSWEEKASVKRSPLYKELHVESARNHDSKLRDLELQVELAEKKIFSFRLVRQEQEKKSKEDVHEVFLPLTDEEEEDVYRALNGRNSREILAVHEASNIHITREVLQCLSWNAWLNDEVINLYLELLKEREKREPKKFLKCHFFSTFFYKKLISGRNGYDYKAVRRWTTRKKLGYSLIECDKIFVPIHKEIHWCLAVIDVKEKKFLCLDSLGGIDTAVLKVLAKYLMDEVEDKSANQVDTLSWKLETVDDLPLQKNGWDCGMFMLKYTDFYSRGLSLCFSQDNMPYFRKRTAKEILRLRAE</sequence>
<reference evidence="8 9" key="1">
    <citation type="journal article" date="2019" name="Nat. Plants">
        <title>Genome sequencing of Musa balbisiana reveals subgenome evolution and function divergence in polyploid bananas.</title>
        <authorList>
            <person name="Yao X."/>
        </authorList>
    </citation>
    <scope>NUCLEOTIDE SEQUENCE [LARGE SCALE GENOMIC DNA]</scope>
    <source>
        <strain evidence="9">cv. DH-PKW</strain>
        <tissue evidence="8">Leaves</tissue>
    </source>
</reference>
<proteinExistence type="inferred from homology"/>
<gene>
    <name evidence="8" type="ORF">C4D60_Mb01t07600</name>
</gene>
<dbReference type="AlphaFoldDB" id="A0A4S8JKJ5"/>
<dbReference type="InterPro" id="IPR038765">
    <property type="entry name" value="Papain-like_cys_pep_sf"/>
</dbReference>
<dbReference type="PANTHER" id="PTHR12606">
    <property type="entry name" value="SENTRIN/SUMO-SPECIFIC PROTEASE"/>
    <property type="match status" value="1"/>
</dbReference>
<evidence type="ECO:0000313" key="8">
    <source>
        <dbReference type="EMBL" id="THU62677.1"/>
    </source>
</evidence>
<dbReference type="GO" id="GO:0016929">
    <property type="term" value="F:deSUMOylase activity"/>
    <property type="evidence" value="ECO:0007669"/>
    <property type="project" value="TreeGrafter"/>
</dbReference>
<comment type="similarity">
    <text evidence="1">Belongs to the peptidase C48 family.</text>
</comment>
<dbReference type="GO" id="GO:0016926">
    <property type="term" value="P:protein desumoylation"/>
    <property type="evidence" value="ECO:0007669"/>
    <property type="project" value="UniProtKB-ARBA"/>
</dbReference>
<feature type="region of interest" description="Disordered" evidence="6">
    <location>
        <begin position="135"/>
        <end position="157"/>
    </location>
</feature>
<evidence type="ECO:0000256" key="1">
    <source>
        <dbReference type="ARBA" id="ARBA00005234"/>
    </source>
</evidence>
<dbReference type="InterPro" id="IPR003653">
    <property type="entry name" value="Peptidase_C48_C"/>
</dbReference>
<evidence type="ECO:0000256" key="6">
    <source>
        <dbReference type="SAM" id="MobiDB-lite"/>
    </source>
</evidence>
<evidence type="ECO:0000256" key="2">
    <source>
        <dbReference type="ARBA" id="ARBA00022670"/>
    </source>
</evidence>
<dbReference type="SUPFAM" id="SSF54001">
    <property type="entry name" value="Cysteine proteinases"/>
    <property type="match status" value="1"/>
</dbReference>
<dbReference type="PANTHER" id="PTHR12606:SF1">
    <property type="entry name" value="UBIQUITIN-LIKE-SPECIFIC PROTEASE 1A"/>
    <property type="match status" value="1"/>
</dbReference>
<dbReference type="EMBL" id="PYDT01000004">
    <property type="protein sequence ID" value="THU62677.1"/>
    <property type="molecule type" value="Genomic_DNA"/>
</dbReference>
<dbReference type="STRING" id="52838.A0A4S8JKJ5"/>
<keyword evidence="2" id="KW-0645">Protease</keyword>
<name>A0A4S8JKJ5_MUSBA</name>
<dbReference type="Gene3D" id="3.40.395.10">
    <property type="entry name" value="Adenoviral Proteinase, Chain A"/>
    <property type="match status" value="1"/>
</dbReference>
<dbReference type="Proteomes" id="UP000317650">
    <property type="component" value="Chromosome 1"/>
</dbReference>
<feature type="compositionally biased region" description="Pro residues" evidence="6">
    <location>
        <begin position="42"/>
        <end position="56"/>
    </location>
</feature>